<evidence type="ECO:0000256" key="1">
    <source>
        <dbReference type="SAM" id="Phobius"/>
    </source>
</evidence>
<keyword evidence="3" id="KW-1185">Reference proteome</keyword>
<dbReference type="EMBL" id="CATQJL010000305">
    <property type="protein sequence ID" value="CAJ0602123.1"/>
    <property type="molecule type" value="Genomic_DNA"/>
</dbReference>
<proteinExistence type="predicted"/>
<comment type="caution">
    <text evidence="2">The sequence shown here is derived from an EMBL/GenBank/DDBJ whole genome shotgun (WGS) entry which is preliminary data.</text>
</comment>
<accession>A0AA36H1Y4</accession>
<gene>
    <name evidence="2" type="ORF">CYNAS_LOCUS14106</name>
</gene>
<evidence type="ECO:0000313" key="2">
    <source>
        <dbReference type="EMBL" id="CAJ0602123.1"/>
    </source>
</evidence>
<feature type="transmembrane region" description="Helical" evidence="1">
    <location>
        <begin position="28"/>
        <end position="48"/>
    </location>
</feature>
<protein>
    <submittedName>
        <fullName evidence="2">Uncharacterized protein</fullName>
    </submittedName>
</protein>
<organism evidence="2 3">
    <name type="scientific">Cylicocyclus nassatus</name>
    <name type="common">Nematode worm</name>
    <dbReference type="NCBI Taxonomy" id="53992"/>
    <lineage>
        <taxon>Eukaryota</taxon>
        <taxon>Metazoa</taxon>
        <taxon>Ecdysozoa</taxon>
        <taxon>Nematoda</taxon>
        <taxon>Chromadorea</taxon>
        <taxon>Rhabditida</taxon>
        <taxon>Rhabditina</taxon>
        <taxon>Rhabditomorpha</taxon>
        <taxon>Strongyloidea</taxon>
        <taxon>Strongylidae</taxon>
        <taxon>Cylicocyclus</taxon>
    </lineage>
</organism>
<keyword evidence="1" id="KW-0812">Transmembrane</keyword>
<dbReference type="AlphaFoldDB" id="A0AA36H1Y4"/>
<evidence type="ECO:0000313" key="3">
    <source>
        <dbReference type="Proteomes" id="UP001176961"/>
    </source>
</evidence>
<sequence length="82" mass="8726">MLMSTQPLVCVAELVVSKIHWVKMTFRFLVILAVIAMLHLAIAFPQAYSVGALAQPVIVPQPILIGNPLISPAVAVPSPIIG</sequence>
<name>A0AA36H1Y4_CYLNA</name>
<dbReference type="Proteomes" id="UP001176961">
    <property type="component" value="Unassembled WGS sequence"/>
</dbReference>
<keyword evidence="1" id="KW-0472">Membrane</keyword>
<keyword evidence="1" id="KW-1133">Transmembrane helix</keyword>
<reference evidence="2" key="1">
    <citation type="submission" date="2023-07" db="EMBL/GenBank/DDBJ databases">
        <authorList>
            <consortium name="CYATHOMIX"/>
        </authorList>
    </citation>
    <scope>NUCLEOTIDE SEQUENCE</scope>
    <source>
        <strain evidence="2">N/A</strain>
    </source>
</reference>